<reference evidence="2 3" key="1">
    <citation type="submission" date="2022-05" db="EMBL/GenBank/DDBJ databases">
        <title>A multi-omics perspective on studying reproductive biology in Daphnia sinensis.</title>
        <authorList>
            <person name="Jia J."/>
        </authorList>
    </citation>
    <scope>NUCLEOTIDE SEQUENCE [LARGE SCALE GENOMIC DNA]</scope>
    <source>
        <strain evidence="2 3">WSL</strain>
    </source>
</reference>
<name>A0AAD5PT60_9CRUS</name>
<comment type="caution">
    <text evidence="2">The sequence shown here is derived from an EMBL/GenBank/DDBJ whole genome shotgun (WGS) entry which is preliminary data.</text>
</comment>
<dbReference type="Proteomes" id="UP000820818">
    <property type="component" value="Linkage Group LG5"/>
</dbReference>
<accession>A0AAD5PT60</accession>
<dbReference type="AlphaFoldDB" id="A0AAD5PT60"/>
<keyword evidence="3" id="KW-1185">Reference proteome</keyword>
<proteinExistence type="predicted"/>
<protein>
    <submittedName>
        <fullName evidence="2">Uncharacterized protein</fullName>
    </submittedName>
</protein>
<feature type="compositionally biased region" description="Basic and acidic residues" evidence="1">
    <location>
        <begin position="10"/>
        <end position="34"/>
    </location>
</feature>
<dbReference type="EMBL" id="WJBH02000005">
    <property type="protein sequence ID" value="KAI9558527.1"/>
    <property type="molecule type" value="Genomic_DNA"/>
</dbReference>
<gene>
    <name evidence="2" type="ORF">GHT06_015315</name>
</gene>
<evidence type="ECO:0000313" key="3">
    <source>
        <dbReference type="Proteomes" id="UP000820818"/>
    </source>
</evidence>
<feature type="region of interest" description="Disordered" evidence="1">
    <location>
        <begin position="1"/>
        <end position="34"/>
    </location>
</feature>
<evidence type="ECO:0000256" key="1">
    <source>
        <dbReference type="SAM" id="MobiDB-lite"/>
    </source>
</evidence>
<sequence length="73" mass="8563">MIVQVSGTSRSHDKAQKKSLRIMDEKRKENGRENCSRRLVLSSVRPVRIRLEMILKDASSANDYRVERYSIRN</sequence>
<organism evidence="2 3">
    <name type="scientific">Daphnia sinensis</name>
    <dbReference type="NCBI Taxonomy" id="1820382"/>
    <lineage>
        <taxon>Eukaryota</taxon>
        <taxon>Metazoa</taxon>
        <taxon>Ecdysozoa</taxon>
        <taxon>Arthropoda</taxon>
        <taxon>Crustacea</taxon>
        <taxon>Branchiopoda</taxon>
        <taxon>Diplostraca</taxon>
        <taxon>Cladocera</taxon>
        <taxon>Anomopoda</taxon>
        <taxon>Daphniidae</taxon>
        <taxon>Daphnia</taxon>
        <taxon>Daphnia similis group</taxon>
    </lineage>
</organism>
<evidence type="ECO:0000313" key="2">
    <source>
        <dbReference type="EMBL" id="KAI9558527.1"/>
    </source>
</evidence>